<feature type="compositionally biased region" description="Basic residues" evidence="8">
    <location>
        <begin position="296"/>
        <end position="307"/>
    </location>
</feature>
<dbReference type="Pfam" id="PF01544">
    <property type="entry name" value="CorA"/>
    <property type="match status" value="2"/>
</dbReference>
<comment type="subcellular location">
    <subcellularLocation>
        <location evidence="1">Cell membrane</location>
        <topology evidence="1">Multi-pass membrane protein</topology>
    </subcellularLocation>
</comment>
<evidence type="ECO:0000256" key="3">
    <source>
        <dbReference type="ARBA" id="ARBA00022448"/>
    </source>
</evidence>
<evidence type="ECO:0000256" key="6">
    <source>
        <dbReference type="ARBA" id="ARBA00022989"/>
    </source>
</evidence>
<keyword evidence="6 9" id="KW-1133">Transmembrane helix</keyword>
<keyword evidence="7 9" id="KW-0472">Membrane</keyword>
<sequence>MNYLTAGEDLDSLALEDILHERGHNHSKADYYPSHLFLRILCHALDFPDRYDDEQSQEGDHDTRPEGKRTSSYNKAEHGESLPPHSGHVDALLSDAGSTKSSTSTQALNKLEAQGESSDEPEREAREFGETMRKPFFLGEESAEKALGEQIVRLRELKKEMRVEVRKEPWFIFLLRNGTVISIHPALCDYAAPIKERLNHFDSVLRTSDDPSLLVESLVDLVVDRILEVMDEYQVKINNLERDILISPSMDAVRSLHVISGDLIMHKRTLDPIKTMIFGLALAKREQQSRQEKKEHAKNKRKGKHNQQHQQHQQTEEHPRSGSPTQNMDAQSAQPLSGHPASQHGFGTVPPVPQVHTPGEHVMERHGSDGLLKNDDQHMRAMAMGHVPLTVNGYFSYKSKVFLRLHVKADVYDHMDFALSSLDMFAATTENLINYAFNIASYDMNIVMNRLTLVTIIFLPLTLLTGYFVPVMNFEPFWSVEKNSDVLYVLTPLKIAPKRLTTASSFWKLAAPMMAVLIPLFMISDIKQTIKSWKRRRDDYAAVNELKVGLEAAGWKLVDERRGRR</sequence>
<keyword evidence="11" id="KW-1185">Reference proteome</keyword>
<feature type="compositionally biased region" description="Polar residues" evidence="8">
    <location>
        <begin position="322"/>
        <end position="335"/>
    </location>
</feature>
<dbReference type="Gene3D" id="3.30.460.20">
    <property type="entry name" value="CorA soluble domain-like"/>
    <property type="match status" value="1"/>
</dbReference>
<dbReference type="InterPro" id="IPR045863">
    <property type="entry name" value="CorA_TM1_TM2"/>
</dbReference>
<proteinExistence type="inferred from homology"/>
<evidence type="ECO:0000256" key="7">
    <source>
        <dbReference type="ARBA" id="ARBA00023136"/>
    </source>
</evidence>
<gene>
    <name evidence="10" type="ORF">FA13DRAFT_1790699</name>
</gene>
<dbReference type="Gene3D" id="1.20.58.340">
    <property type="entry name" value="Magnesium transport protein CorA, transmembrane region"/>
    <property type="match status" value="2"/>
</dbReference>
<reference evidence="10 11" key="1">
    <citation type="journal article" date="2019" name="Nat. Ecol. Evol.">
        <title>Megaphylogeny resolves global patterns of mushroom evolution.</title>
        <authorList>
            <person name="Varga T."/>
            <person name="Krizsan K."/>
            <person name="Foldi C."/>
            <person name="Dima B."/>
            <person name="Sanchez-Garcia M."/>
            <person name="Sanchez-Ramirez S."/>
            <person name="Szollosi G.J."/>
            <person name="Szarkandi J.G."/>
            <person name="Papp V."/>
            <person name="Albert L."/>
            <person name="Andreopoulos W."/>
            <person name="Angelini C."/>
            <person name="Antonin V."/>
            <person name="Barry K.W."/>
            <person name="Bougher N.L."/>
            <person name="Buchanan P."/>
            <person name="Buyck B."/>
            <person name="Bense V."/>
            <person name="Catcheside P."/>
            <person name="Chovatia M."/>
            <person name="Cooper J."/>
            <person name="Damon W."/>
            <person name="Desjardin D."/>
            <person name="Finy P."/>
            <person name="Geml J."/>
            <person name="Haridas S."/>
            <person name="Hughes K."/>
            <person name="Justo A."/>
            <person name="Karasinski D."/>
            <person name="Kautmanova I."/>
            <person name="Kiss B."/>
            <person name="Kocsube S."/>
            <person name="Kotiranta H."/>
            <person name="LaButti K.M."/>
            <person name="Lechner B.E."/>
            <person name="Liimatainen K."/>
            <person name="Lipzen A."/>
            <person name="Lukacs Z."/>
            <person name="Mihaltcheva S."/>
            <person name="Morgado L.N."/>
            <person name="Niskanen T."/>
            <person name="Noordeloos M.E."/>
            <person name="Ohm R.A."/>
            <person name="Ortiz-Santana B."/>
            <person name="Ovrebo C."/>
            <person name="Racz N."/>
            <person name="Riley R."/>
            <person name="Savchenko A."/>
            <person name="Shiryaev A."/>
            <person name="Soop K."/>
            <person name="Spirin V."/>
            <person name="Szebenyi C."/>
            <person name="Tomsovsky M."/>
            <person name="Tulloss R.E."/>
            <person name="Uehling J."/>
            <person name="Grigoriev I.V."/>
            <person name="Vagvolgyi C."/>
            <person name="Papp T."/>
            <person name="Martin F.M."/>
            <person name="Miettinen O."/>
            <person name="Hibbett D.S."/>
            <person name="Nagy L.G."/>
        </authorList>
    </citation>
    <scope>NUCLEOTIDE SEQUENCE [LARGE SCALE GENOMIC DNA]</scope>
    <source>
        <strain evidence="10 11">FP101781</strain>
    </source>
</reference>
<dbReference type="GO" id="GO:0000287">
    <property type="term" value="F:magnesium ion binding"/>
    <property type="evidence" value="ECO:0007669"/>
    <property type="project" value="TreeGrafter"/>
</dbReference>
<dbReference type="PANTHER" id="PTHR46494">
    <property type="entry name" value="CORA FAMILY METAL ION TRANSPORTER (EUROFUNG)"/>
    <property type="match status" value="1"/>
</dbReference>
<dbReference type="STRING" id="71717.A0A4Y7TDY0"/>
<dbReference type="SUPFAM" id="SSF143865">
    <property type="entry name" value="CorA soluble domain-like"/>
    <property type="match status" value="1"/>
</dbReference>
<dbReference type="EMBL" id="QPFP01000015">
    <property type="protein sequence ID" value="TEB32375.1"/>
    <property type="molecule type" value="Genomic_DNA"/>
</dbReference>
<keyword evidence="5 9" id="KW-0812">Transmembrane</keyword>
<keyword evidence="3" id="KW-0813">Transport</keyword>
<dbReference type="GO" id="GO:0050897">
    <property type="term" value="F:cobalt ion binding"/>
    <property type="evidence" value="ECO:0007669"/>
    <property type="project" value="TreeGrafter"/>
</dbReference>
<dbReference type="AlphaFoldDB" id="A0A4Y7TDY0"/>
<comment type="similarity">
    <text evidence="2">Belongs to the CorA metal ion transporter (MIT) (TC 1.A.35) family.</text>
</comment>
<dbReference type="GO" id="GO:0015095">
    <property type="term" value="F:magnesium ion transmembrane transporter activity"/>
    <property type="evidence" value="ECO:0007669"/>
    <property type="project" value="TreeGrafter"/>
</dbReference>
<dbReference type="PANTHER" id="PTHR46494:SF1">
    <property type="entry name" value="CORA FAMILY METAL ION TRANSPORTER (EUROFUNG)"/>
    <property type="match status" value="1"/>
</dbReference>
<evidence type="ECO:0000256" key="5">
    <source>
        <dbReference type="ARBA" id="ARBA00022692"/>
    </source>
</evidence>
<protein>
    <recommendedName>
        <fullName evidence="12">Cora-domain-containing protein</fullName>
    </recommendedName>
</protein>
<evidence type="ECO:0008006" key="12">
    <source>
        <dbReference type="Google" id="ProtNLM"/>
    </source>
</evidence>
<keyword evidence="4" id="KW-1003">Cell membrane</keyword>
<feature type="transmembrane region" description="Helical" evidence="9">
    <location>
        <begin position="506"/>
        <end position="526"/>
    </location>
</feature>
<dbReference type="InterPro" id="IPR045861">
    <property type="entry name" value="CorA_cytoplasmic_dom"/>
</dbReference>
<feature type="region of interest" description="Disordered" evidence="8">
    <location>
        <begin position="51"/>
        <end position="128"/>
    </location>
</feature>
<organism evidence="10 11">
    <name type="scientific">Coprinellus micaceus</name>
    <name type="common">Glistening ink-cap mushroom</name>
    <name type="synonym">Coprinus micaceus</name>
    <dbReference type="NCBI Taxonomy" id="71717"/>
    <lineage>
        <taxon>Eukaryota</taxon>
        <taxon>Fungi</taxon>
        <taxon>Dikarya</taxon>
        <taxon>Basidiomycota</taxon>
        <taxon>Agaricomycotina</taxon>
        <taxon>Agaricomycetes</taxon>
        <taxon>Agaricomycetidae</taxon>
        <taxon>Agaricales</taxon>
        <taxon>Agaricineae</taxon>
        <taxon>Psathyrellaceae</taxon>
        <taxon>Coprinellus</taxon>
    </lineage>
</organism>
<feature type="transmembrane region" description="Helical" evidence="9">
    <location>
        <begin position="451"/>
        <end position="469"/>
    </location>
</feature>
<evidence type="ECO:0000256" key="9">
    <source>
        <dbReference type="SAM" id="Phobius"/>
    </source>
</evidence>
<evidence type="ECO:0000313" key="10">
    <source>
        <dbReference type="EMBL" id="TEB32375.1"/>
    </source>
</evidence>
<evidence type="ECO:0000313" key="11">
    <source>
        <dbReference type="Proteomes" id="UP000298030"/>
    </source>
</evidence>
<dbReference type="GO" id="GO:0015087">
    <property type="term" value="F:cobalt ion transmembrane transporter activity"/>
    <property type="evidence" value="ECO:0007669"/>
    <property type="project" value="TreeGrafter"/>
</dbReference>
<feature type="compositionally biased region" description="Polar residues" evidence="8">
    <location>
        <begin position="96"/>
        <end position="108"/>
    </location>
</feature>
<dbReference type="GO" id="GO:0005886">
    <property type="term" value="C:plasma membrane"/>
    <property type="evidence" value="ECO:0007669"/>
    <property type="project" value="UniProtKB-SubCell"/>
</dbReference>
<comment type="caution">
    <text evidence="10">The sequence shown here is derived from an EMBL/GenBank/DDBJ whole genome shotgun (WGS) entry which is preliminary data.</text>
</comment>
<accession>A0A4Y7TDY0</accession>
<evidence type="ECO:0000256" key="1">
    <source>
        <dbReference type="ARBA" id="ARBA00004651"/>
    </source>
</evidence>
<name>A0A4Y7TDY0_COPMI</name>
<evidence type="ECO:0000256" key="4">
    <source>
        <dbReference type="ARBA" id="ARBA00022475"/>
    </source>
</evidence>
<feature type="compositionally biased region" description="Basic and acidic residues" evidence="8">
    <location>
        <begin position="58"/>
        <end position="80"/>
    </location>
</feature>
<feature type="region of interest" description="Disordered" evidence="8">
    <location>
        <begin position="287"/>
        <end position="365"/>
    </location>
</feature>
<evidence type="ECO:0000256" key="8">
    <source>
        <dbReference type="SAM" id="MobiDB-lite"/>
    </source>
</evidence>
<dbReference type="OrthoDB" id="165352at2759"/>
<dbReference type="SUPFAM" id="SSF144083">
    <property type="entry name" value="Magnesium transport protein CorA, transmembrane region"/>
    <property type="match status" value="1"/>
</dbReference>
<evidence type="ECO:0000256" key="2">
    <source>
        <dbReference type="ARBA" id="ARBA00009765"/>
    </source>
</evidence>
<dbReference type="InterPro" id="IPR002523">
    <property type="entry name" value="MgTranspt_CorA/ZnTranspt_ZntB"/>
</dbReference>
<dbReference type="Proteomes" id="UP000298030">
    <property type="component" value="Unassembled WGS sequence"/>
</dbReference>